<evidence type="ECO:0000313" key="1">
    <source>
        <dbReference type="EMBL" id="SHG13756.1"/>
    </source>
</evidence>
<dbReference type="Proteomes" id="UP000184159">
    <property type="component" value="Unassembled WGS sequence"/>
</dbReference>
<keyword evidence="2" id="KW-1185">Reference proteome</keyword>
<evidence type="ECO:0000313" key="2">
    <source>
        <dbReference type="Proteomes" id="UP000184159"/>
    </source>
</evidence>
<proteinExistence type="predicted"/>
<accession>A0A1M5HCS1</accession>
<sequence>MSKLNTHGLPGRTEKPTIKELILLYLNDSLTAEKVGRSKQYGLNMLVDTDLAKIRADKLTVSDLVAYCKDRKSSGVKSQTIGGDIPISAVC</sequence>
<gene>
    <name evidence="1" type="ORF">SAMN02745781_04066</name>
</gene>
<dbReference type="RefSeq" id="WP_306345686.1">
    <property type="nucleotide sequence ID" value="NZ_FQUH01000031.1"/>
</dbReference>
<name>A0A1M5HCS1_VIBGA</name>
<protein>
    <submittedName>
        <fullName evidence="1">Uncharacterized protein</fullName>
    </submittedName>
</protein>
<reference evidence="2" key="1">
    <citation type="submission" date="2016-11" db="EMBL/GenBank/DDBJ databases">
        <authorList>
            <person name="Varghese N."/>
            <person name="Submissions S."/>
        </authorList>
    </citation>
    <scope>NUCLEOTIDE SEQUENCE [LARGE SCALE GENOMIC DNA]</scope>
    <source>
        <strain evidence="2">DSM 21264</strain>
    </source>
</reference>
<dbReference type="AlphaFoldDB" id="A0A1M5HCS1"/>
<dbReference type="EMBL" id="FQUH01000031">
    <property type="protein sequence ID" value="SHG13756.1"/>
    <property type="molecule type" value="Genomic_DNA"/>
</dbReference>
<organism evidence="1 2">
    <name type="scientific">Vibrio gazogenes DSM 21264 = NBRC 103151</name>
    <dbReference type="NCBI Taxonomy" id="1123492"/>
    <lineage>
        <taxon>Bacteria</taxon>
        <taxon>Pseudomonadati</taxon>
        <taxon>Pseudomonadota</taxon>
        <taxon>Gammaproteobacteria</taxon>
        <taxon>Vibrionales</taxon>
        <taxon>Vibrionaceae</taxon>
        <taxon>Vibrio</taxon>
    </lineage>
</organism>